<sequence length="99" mass="10766">MKDGEELGASGADGAWLGDRRAFAVLVLELEPPRRVRKPAPIRVLAEVVPTVGNGVAALLVREAEAHEAIVEVQVHLGINRGQQGHDCNSQRELLWLEN</sequence>
<reference evidence="1" key="1">
    <citation type="submission" date="2021-02" db="EMBL/GenBank/DDBJ databases">
        <authorList>
            <person name="Palmer J.M."/>
        </authorList>
    </citation>
    <scope>NUCLEOTIDE SEQUENCE</scope>
    <source>
        <strain evidence="1">SCRP734</strain>
    </source>
</reference>
<gene>
    <name evidence="1" type="ORF">PHYPSEUDO_005030</name>
</gene>
<evidence type="ECO:0000313" key="2">
    <source>
        <dbReference type="Proteomes" id="UP000694044"/>
    </source>
</evidence>
<dbReference type="EMBL" id="JAGDFM010000211">
    <property type="protein sequence ID" value="KAG7382352.1"/>
    <property type="molecule type" value="Genomic_DNA"/>
</dbReference>
<protein>
    <submittedName>
        <fullName evidence="1">Uncharacterized protein</fullName>
    </submittedName>
</protein>
<dbReference type="Proteomes" id="UP000694044">
    <property type="component" value="Unassembled WGS sequence"/>
</dbReference>
<proteinExistence type="predicted"/>
<keyword evidence="2" id="KW-1185">Reference proteome</keyword>
<organism evidence="1 2">
    <name type="scientific">Phytophthora pseudosyringae</name>
    <dbReference type="NCBI Taxonomy" id="221518"/>
    <lineage>
        <taxon>Eukaryota</taxon>
        <taxon>Sar</taxon>
        <taxon>Stramenopiles</taxon>
        <taxon>Oomycota</taxon>
        <taxon>Peronosporomycetes</taxon>
        <taxon>Peronosporales</taxon>
        <taxon>Peronosporaceae</taxon>
        <taxon>Phytophthora</taxon>
    </lineage>
</organism>
<accession>A0A8T1VM31</accession>
<evidence type="ECO:0000313" key="1">
    <source>
        <dbReference type="EMBL" id="KAG7382352.1"/>
    </source>
</evidence>
<comment type="caution">
    <text evidence="1">The sequence shown here is derived from an EMBL/GenBank/DDBJ whole genome shotgun (WGS) entry which is preliminary data.</text>
</comment>
<name>A0A8T1VM31_9STRA</name>
<dbReference type="AlphaFoldDB" id="A0A8T1VM31"/>